<name>A0ACC1CPV4_9NEOP</name>
<protein>
    <submittedName>
        <fullName evidence="1">Uncharacterized protein</fullName>
    </submittedName>
</protein>
<reference evidence="1 2" key="1">
    <citation type="journal article" date="2021" name="Front. Genet.">
        <title>Chromosome-Level Genome Assembly Reveals Significant Gene Expansion in the Toll and IMD Signaling Pathways of Dendrolimus kikuchii.</title>
        <authorList>
            <person name="Zhou J."/>
            <person name="Wu P."/>
            <person name="Xiong Z."/>
            <person name="Liu N."/>
            <person name="Zhao N."/>
            <person name="Ji M."/>
            <person name="Qiu Y."/>
            <person name="Yang B."/>
        </authorList>
    </citation>
    <scope>NUCLEOTIDE SEQUENCE [LARGE SCALE GENOMIC DNA]</scope>
    <source>
        <strain evidence="1">Ann1</strain>
    </source>
</reference>
<gene>
    <name evidence="1" type="ORF">K1T71_010661</name>
</gene>
<proteinExistence type="predicted"/>
<keyword evidence="2" id="KW-1185">Reference proteome</keyword>
<dbReference type="Proteomes" id="UP000824533">
    <property type="component" value="Linkage Group LG19"/>
</dbReference>
<dbReference type="EMBL" id="CM034405">
    <property type="protein sequence ID" value="KAJ0173512.1"/>
    <property type="molecule type" value="Genomic_DNA"/>
</dbReference>
<comment type="caution">
    <text evidence="1">The sequence shown here is derived from an EMBL/GenBank/DDBJ whole genome shotgun (WGS) entry which is preliminary data.</text>
</comment>
<accession>A0ACC1CPV4</accession>
<evidence type="ECO:0000313" key="2">
    <source>
        <dbReference type="Proteomes" id="UP000824533"/>
    </source>
</evidence>
<evidence type="ECO:0000313" key="1">
    <source>
        <dbReference type="EMBL" id="KAJ0173512.1"/>
    </source>
</evidence>
<organism evidence="1 2">
    <name type="scientific">Dendrolimus kikuchii</name>
    <dbReference type="NCBI Taxonomy" id="765133"/>
    <lineage>
        <taxon>Eukaryota</taxon>
        <taxon>Metazoa</taxon>
        <taxon>Ecdysozoa</taxon>
        <taxon>Arthropoda</taxon>
        <taxon>Hexapoda</taxon>
        <taxon>Insecta</taxon>
        <taxon>Pterygota</taxon>
        <taxon>Neoptera</taxon>
        <taxon>Endopterygota</taxon>
        <taxon>Lepidoptera</taxon>
        <taxon>Glossata</taxon>
        <taxon>Ditrysia</taxon>
        <taxon>Bombycoidea</taxon>
        <taxon>Lasiocampidae</taxon>
        <taxon>Dendrolimus</taxon>
    </lineage>
</organism>
<sequence length="109" mass="12115">MVRFQPPLKGASFIDLDFSIPFISIPVRKTIDSFDTLDFPTININPASLALGGAVVLGTTVLAPLFLQSYTAYAGPRYSRSKFKFLIHYTILSLVELNYYSCLATEQSE</sequence>